<accession>A0A1M6ITC0</accession>
<gene>
    <name evidence="1" type="ORF">SAMN05444350_12510</name>
</gene>
<evidence type="ECO:0000313" key="2">
    <source>
        <dbReference type="Proteomes" id="UP000184192"/>
    </source>
</evidence>
<proteinExistence type="predicted"/>
<dbReference type="AlphaFoldDB" id="A0A1M6ITC0"/>
<dbReference type="EMBL" id="FQZN01000025">
    <property type="protein sequence ID" value="SHJ37701.1"/>
    <property type="molecule type" value="Genomic_DNA"/>
</dbReference>
<protein>
    <submittedName>
        <fullName evidence="1">Uncharacterized protein</fullName>
    </submittedName>
</protein>
<keyword evidence="2" id="KW-1185">Reference proteome</keyword>
<name>A0A1M6ITC0_9BACE</name>
<organism evidence="1 2">
    <name type="scientific">Bacteroides stercorirosoris</name>
    <dbReference type="NCBI Taxonomy" id="871324"/>
    <lineage>
        <taxon>Bacteria</taxon>
        <taxon>Pseudomonadati</taxon>
        <taxon>Bacteroidota</taxon>
        <taxon>Bacteroidia</taxon>
        <taxon>Bacteroidales</taxon>
        <taxon>Bacteroidaceae</taxon>
        <taxon>Bacteroides</taxon>
    </lineage>
</organism>
<dbReference type="Proteomes" id="UP000184192">
    <property type="component" value="Unassembled WGS sequence"/>
</dbReference>
<reference evidence="2" key="1">
    <citation type="submission" date="2016-11" db="EMBL/GenBank/DDBJ databases">
        <authorList>
            <person name="Varghese N."/>
            <person name="Submissions S."/>
        </authorList>
    </citation>
    <scope>NUCLEOTIDE SEQUENCE [LARGE SCALE GENOMIC DNA]</scope>
    <source>
        <strain evidence="2">DSM 26884</strain>
    </source>
</reference>
<dbReference type="GeneID" id="92713640"/>
<sequence length="172" mass="19080">MMEKITNKEYQNSLGNGVPTKIQAIDANGDPILSTPSELMTALENAGMFKRIFFPLGTGAKWLKIMEIKRGINCSFLLNMICYANQPASIIVGYAMSYEGNVMHCDFKQLIGKAGESYNPNIKYRKENGIISIWAKDSAVSNKASCITILHGNAEFPMIIETPPEEAIQPIW</sequence>
<dbReference type="RefSeq" id="WP_025836071.1">
    <property type="nucleotide sequence ID" value="NZ_FQZN01000025.1"/>
</dbReference>
<evidence type="ECO:0000313" key="1">
    <source>
        <dbReference type="EMBL" id="SHJ37701.1"/>
    </source>
</evidence>